<comment type="caution">
    <text evidence="2">The sequence shown here is derived from an EMBL/GenBank/DDBJ whole genome shotgun (WGS) entry which is preliminary data.</text>
</comment>
<evidence type="ECO:0000313" key="3">
    <source>
        <dbReference type="Proteomes" id="UP000284892"/>
    </source>
</evidence>
<proteinExistence type="predicted"/>
<sequence>MKLLKTIISSLLMLLVMASFSQCSSSKEAAKQSKFKFQDMAPFVIDNISCQRWTAGIKEGGSGIHMYVMFKSMKKDASLDSVYFRGLRGKVEVGKMGYYANLKSELNKTNDLILSSDSNEEYGNQLTKTSTKMPFELNNNECVLSYSYKNERLYYKVSDIVEKQPINYPSTPPNKQ</sequence>
<dbReference type="RefSeq" id="WP_147376099.1">
    <property type="nucleotide sequence ID" value="NZ_RAQJ01000001.1"/>
</dbReference>
<protein>
    <recommendedName>
        <fullName evidence="4">Lipoprotein</fullName>
    </recommendedName>
</protein>
<organism evidence="2 3">
    <name type="scientific">Ichthyenterobacterium magnum</name>
    <dbReference type="NCBI Taxonomy" id="1230530"/>
    <lineage>
        <taxon>Bacteria</taxon>
        <taxon>Pseudomonadati</taxon>
        <taxon>Bacteroidota</taxon>
        <taxon>Flavobacteriia</taxon>
        <taxon>Flavobacteriales</taxon>
        <taxon>Flavobacteriaceae</taxon>
        <taxon>Ichthyenterobacterium</taxon>
    </lineage>
</organism>
<keyword evidence="3" id="KW-1185">Reference proteome</keyword>
<evidence type="ECO:0008006" key="4">
    <source>
        <dbReference type="Google" id="ProtNLM"/>
    </source>
</evidence>
<keyword evidence="1" id="KW-0732">Signal</keyword>
<evidence type="ECO:0000313" key="2">
    <source>
        <dbReference type="EMBL" id="RKE98869.1"/>
    </source>
</evidence>
<feature type="chain" id="PRO_5019539201" description="Lipoprotein" evidence="1">
    <location>
        <begin position="22"/>
        <end position="176"/>
    </location>
</feature>
<dbReference type="EMBL" id="RAQJ01000001">
    <property type="protein sequence ID" value="RKE98869.1"/>
    <property type="molecule type" value="Genomic_DNA"/>
</dbReference>
<feature type="signal peptide" evidence="1">
    <location>
        <begin position="1"/>
        <end position="21"/>
    </location>
</feature>
<dbReference type="Proteomes" id="UP000284892">
    <property type="component" value="Unassembled WGS sequence"/>
</dbReference>
<dbReference type="AlphaFoldDB" id="A0A420DXC9"/>
<accession>A0A420DXC9</accession>
<reference evidence="2 3" key="1">
    <citation type="submission" date="2018-09" db="EMBL/GenBank/DDBJ databases">
        <title>Genomic Encyclopedia of Archaeal and Bacterial Type Strains, Phase II (KMG-II): from individual species to whole genera.</title>
        <authorList>
            <person name="Goeker M."/>
        </authorList>
    </citation>
    <scope>NUCLEOTIDE SEQUENCE [LARGE SCALE GENOMIC DNA]</scope>
    <source>
        <strain evidence="2 3">DSM 26283</strain>
    </source>
</reference>
<name>A0A420DXC9_9FLAO</name>
<gene>
    <name evidence="2" type="ORF">BXY80_0964</name>
</gene>
<evidence type="ECO:0000256" key="1">
    <source>
        <dbReference type="SAM" id="SignalP"/>
    </source>
</evidence>
<dbReference type="OrthoDB" id="1364277at2"/>